<dbReference type="AlphaFoldDB" id="A0A382XM55"/>
<evidence type="ECO:0000256" key="1">
    <source>
        <dbReference type="SAM" id="Phobius"/>
    </source>
</evidence>
<keyword evidence="1" id="KW-0812">Transmembrane</keyword>
<evidence type="ECO:0000313" key="2">
    <source>
        <dbReference type="EMBL" id="SVD71909.1"/>
    </source>
</evidence>
<feature type="non-terminal residue" evidence="2">
    <location>
        <position position="151"/>
    </location>
</feature>
<reference evidence="2" key="1">
    <citation type="submission" date="2018-05" db="EMBL/GenBank/DDBJ databases">
        <authorList>
            <person name="Lanie J.A."/>
            <person name="Ng W.-L."/>
            <person name="Kazmierczak K.M."/>
            <person name="Andrzejewski T.M."/>
            <person name="Davidsen T.M."/>
            <person name="Wayne K.J."/>
            <person name="Tettelin H."/>
            <person name="Glass J.I."/>
            <person name="Rusch D."/>
            <person name="Podicherti R."/>
            <person name="Tsui H.-C.T."/>
            <person name="Winkler M.E."/>
        </authorList>
    </citation>
    <scope>NUCLEOTIDE SEQUENCE</scope>
</reference>
<dbReference type="EMBL" id="UINC01168734">
    <property type="protein sequence ID" value="SVD71909.1"/>
    <property type="molecule type" value="Genomic_DNA"/>
</dbReference>
<organism evidence="2">
    <name type="scientific">marine metagenome</name>
    <dbReference type="NCBI Taxonomy" id="408172"/>
    <lineage>
        <taxon>unclassified sequences</taxon>
        <taxon>metagenomes</taxon>
        <taxon>ecological metagenomes</taxon>
    </lineage>
</organism>
<accession>A0A382XM55</accession>
<sequence>MNNPTKKQSSNKGEIRDNRQQDHTYQLSWMEDDIENRLGFRGGRYTSVNKGLSCLLGIVFLFIFGGLILGMTLIPQMKPITDIFLRSGNIWTIGPALFLFFMSISMLLFKSSKLAFQRRALNLATVPQNPDFVLNEQTAKTALQRLHKLVD</sequence>
<name>A0A382XM55_9ZZZZ</name>
<gene>
    <name evidence="2" type="ORF">METZ01_LOCUS424763</name>
</gene>
<protein>
    <submittedName>
        <fullName evidence="2">Uncharacterized protein</fullName>
    </submittedName>
</protein>
<proteinExistence type="predicted"/>
<feature type="transmembrane region" description="Helical" evidence="1">
    <location>
        <begin position="90"/>
        <end position="109"/>
    </location>
</feature>
<keyword evidence="1" id="KW-0472">Membrane</keyword>
<feature type="transmembrane region" description="Helical" evidence="1">
    <location>
        <begin position="51"/>
        <end position="70"/>
    </location>
</feature>
<keyword evidence="1" id="KW-1133">Transmembrane helix</keyword>